<dbReference type="PROSITE" id="PS50171">
    <property type="entry name" value="ZF_MATRIN"/>
    <property type="match status" value="1"/>
</dbReference>
<feature type="compositionally biased region" description="Low complexity" evidence="7">
    <location>
        <begin position="696"/>
        <end position="706"/>
    </location>
</feature>
<keyword evidence="5" id="KW-0539">Nucleus</keyword>
<protein>
    <recommendedName>
        <fullName evidence="12">Matrin-3</fullName>
    </recommendedName>
</protein>
<reference evidence="10 11" key="1">
    <citation type="journal article" date="2022" name="Gigascience">
        <title>A chromosome-level genome assembly and annotation of the desert horned lizard, Phrynosoma platyrhinos, provides insight into chromosomal rearrangements among reptiles.</title>
        <authorList>
            <person name="Koochekian N."/>
            <person name="Ascanio A."/>
            <person name="Farleigh K."/>
            <person name="Card D.C."/>
            <person name="Schield D.R."/>
            <person name="Castoe T.A."/>
            <person name="Jezkova T."/>
        </authorList>
    </citation>
    <scope>NUCLEOTIDE SEQUENCE [LARGE SCALE GENOMIC DNA]</scope>
    <source>
        <strain evidence="10">NK-2021</strain>
    </source>
</reference>
<keyword evidence="3" id="KW-0863">Zinc-finger</keyword>
<dbReference type="PROSITE" id="PS50102">
    <property type="entry name" value="RRM"/>
    <property type="match status" value="1"/>
</dbReference>
<keyword evidence="11" id="KW-1185">Reference proteome</keyword>
<feature type="compositionally biased region" description="Polar residues" evidence="7">
    <location>
        <begin position="819"/>
        <end position="829"/>
    </location>
</feature>
<dbReference type="Pfam" id="PF13893">
    <property type="entry name" value="RRM_5"/>
    <property type="match status" value="2"/>
</dbReference>
<dbReference type="CDD" id="cd12714">
    <property type="entry name" value="RRM1_MATR3"/>
    <property type="match status" value="1"/>
</dbReference>
<dbReference type="CDD" id="cd12715">
    <property type="entry name" value="RRM2_MATR3"/>
    <property type="match status" value="1"/>
</dbReference>
<feature type="region of interest" description="Disordered" evidence="7">
    <location>
        <begin position="615"/>
        <end position="862"/>
    </location>
</feature>
<feature type="domain" description="RRM" evidence="8">
    <location>
        <begin position="528"/>
        <end position="603"/>
    </location>
</feature>
<dbReference type="EMBL" id="JAIPUX010003289">
    <property type="protein sequence ID" value="KAH0621911.1"/>
    <property type="molecule type" value="Genomic_DNA"/>
</dbReference>
<comment type="caution">
    <text evidence="10">The sequence shown here is derived from an EMBL/GenBank/DDBJ whole genome shotgun (WGS) entry which is preliminary data.</text>
</comment>
<keyword evidence="2" id="KW-0479">Metal-binding</keyword>
<organism evidence="10 11">
    <name type="scientific">Phrynosoma platyrhinos</name>
    <name type="common">Desert horned lizard</name>
    <dbReference type="NCBI Taxonomy" id="52577"/>
    <lineage>
        <taxon>Eukaryota</taxon>
        <taxon>Metazoa</taxon>
        <taxon>Chordata</taxon>
        <taxon>Craniata</taxon>
        <taxon>Vertebrata</taxon>
        <taxon>Euteleostomi</taxon>
        <taxon>Lepidosauria</taxon>
        <taxon>Squamata</taxon>
        <taxon>Bifurcata</taxon>
        <taxon>Unidentata</taxon>
        <taxon>Episquamata</taxon>
        <taxon>Toxicofera</taxon>
        <taxon>Iguania</taxon>
        <taxon>Phrynosomatidae</taxon>
        <taxon>Phrynosomatinae</taxon>
        <taxon>Phrynosoma</taxon>
    </lineage>
</organism>
<dbReference type="SUPFAM" id="SSF54928">
    <property type="entry name" value="RNA-binding domain, RBD"/>
    <property type="match status" value="2"/>
</dbReference>
<evidence type="ECO:0000313" key="10">
    <source>
        <dbReference type="EMBL" id="KAH0621911.1"/>
    </source>
</evidence>
<sequence>MSKSFHQSALNRDSQGHGRDLSAGIGLLAAAATQSLAVPASLGRMNPGTARLASLMNLGMTSSLNQQGAHSVLSSASPSSHALQSIFNIGNRGPLSLSSQHRGDTEQATSILASFGLSARDLDELSRYPEDKITPENLPQILLQLKRRRAEEGPSLSYGRDGRSAAREPPYRVPRDDWEEKRHFRRDSFDDRGSSLSRVVDYDHGSRSQESVYYDRMDYEDDRLRDGERCRDDSYYGETSHKYRKFDSEYDRLSRGPERSLFEKKRGAPPDSNIEDFHGLLPKGYPHLCSICDLPVHSNKIALVFSLNSLMDLQMIHLGVCVKYYFLFLIILTFVLLLQEWNQHINGATHSRRCQLLLEIYPEWNPDSDSGRGLGDPFMLQSTNPAPGILGPPPPPFHLGGPPLGSRGAGNGSMQGPRHLQKGRVETSRVVHIMDFQRGKNLRFQLLQLVEPFGIITNHLILNKINEAFIEMATTEDAQAAVEYYSTAPALVFGKPVRVHLSQKYKRIKKPEVKPDQKFDPPKQELGRVIHLSNLPHSGYSDNAVLKLAEPYGKIKNYILMRMKSQAFIEMDTREAAEAMMEHCSNKALWFQGRCVKVDLSEKYKKLILRIPNKGADMMKKDKPRKRGLSPDSKEYGSEEKKSKSDENEKMDTEDKEEKGDEAEGQDTKDGEQADQEEPNLLESEDELLVDDEEAAALLESGSSAAEDTDVANLGDVTTEEKEAAGDETTAKTEEGATATTAGKKMKKRHVGGFPRSMEGFVTLDEVGDEEDSDHQKRRSGMAKLLAKTDNATESTAEETELGNETLENGSKTAKTEQSEMNDGTVTQEGEQKESTGEQNTASERCAVSEEHRIGPYQPNVPVGVNYVVPRTGFYCKLCSLFYTNEDAAKKVHCSSLTHYQKLKKHMDKMAEDQKQKKKDLNAGEEA</sequence>
<dbReference type="InterPro" id="IPR003604">
    <property type="entry name" value="Matrin/U1-like-C_Znf_C2H2"/>
</dbReference>
<feature type="compositionally biased region" description="Acidic residues" evidence="7">
    <location>
        <begin position="673"/>
        <end position="695"/>
    </location>
</feature>
<keyword evidence="6" id="KW-0694">RNA-binding</keyword>
<feature type="region of interest" description="Disordered" evidence="7">
    <location>
        <begin position="149"/>
        <end position="174"/>
    </location>
</feature>
<evidence type="ECO:0000256" key="4">
    <source>
        <dbReference type="ARBA" id="ARBA00022833"/>
    </source>
</evidence>
<evidence type="ECO:0000256" key="6">
    <source>
        <dbReference type="PROSITE-ProRule" id="PRU00176"/>
    </source>
</evidence>
<feature type="domain" description="Matrin-type" evidence="9">
    <location>
        <begin position="874"/>
        <end position="905"/>
    </location>
</feature>
<dbReference type="InterPro" id="IPR000690">
    <property type="entry name" value="Matrin/U1-C_Znf_C2H2"/>
</dbReference>
<evidence type="ECO:0000259" key="9">
    <source>
        <dbReference type="PROSITE" id="PS50171"/>
    </source>
</evidence>
<evidence type="ECO:0000256" key="3">
    <source>
        <dbReference type="ARBA" id="ARBA00022771"/>
    </source>
</evidence>
<evidence type="ECO:0000256" key="2">
    <source>
        <dbReference type="ARBA" id="ARBA00022723"/>
    </source>
</evidence>
<accession>A0ABQ7SWU5</accession>
<dbReference type="InterPro" id="IPR035979">
    <property type="entry name" value="RBD_domain_sf"/>
</dbReference>
<feature type="compositionally biased region" description="Basic and acidic residues" evidence="7">
    <location>
        <begin position="719"/>
        <end position="735"/>
    </location>
</feature>
<feature type="region of interest" description="Disordered" evidence="7">
    <location>
        <begin position="908"/>
        <end position="927"/>
    </location>
</feature>
<evidence type="ECO:0000256" key="5">
    <source>
        <dbReference type="ARBA" id="ARBA00023242"/>
    </source>
</evidence>
<dbReference type="SMART" id="SM00451">
    <property type="entry name" value="ZnF_U1"/>
    <property type="match status" value="1"/>
</dbReference>
<comment type="subcellular location">
    <subcellularLocation>
        <location evidence="1">Nucleus</location>
    </subcellularLocation>
</comment>
<dbReference type="PANTHER" id="PTHR15592">
    <property type="entry name" value="MATRIN 3/NUCLEAR PROTEIN 220-RELATED"/>
    <property type="match status" value="1"/>
</dbReference>
<feature type="compositionally biased region" description="Basic and acidic residues" evidence="7">
    <location>
        <begin position="160"/>
        <end position="174"/>
    </location>
</feature>
<dbReference type="InterPro" id="IPR034930">
    <property type="entry name" value="MATR3_RRM2"/>
</dbReference>
<evidence type="ECO:0000313" key="11">
    <source>
        <dbReference type="Proteomes" id="UP000826234"/>
    </source>
</evidence>
<keyword evidence="4" id="KW-0862">Zinc</keyword>
<dbReference type="Gene3D" id="3.30.70.330">
    <property type="match status" value="2"/>
</dbReference>
<evidence type="ECO:0000256" key="1">
    <source>
        <dbReference type="ARBA" id="ARBA00004123"/>
    </source>
</evidence>
<dbReference type="InterPro" id="IPR000504">
    <property type="entry name" value="RRM_dom"/>
</dbReference>
<evidence type="ECO:0000259" key="8">
    <source>
        <dbReference type="PROSITE" id="PS50102"/>
    </source>
</evidence>
<evidence type="ECO:0008006" key="12">
    <source>
        <dbReference type="Google" id="ProtNLM"/>
    </source>
</evidence>
<feature type="compositionally biased region" description="Basic and acidic residues" evidence="7">
    <location>
        <begin position="632"/>
        <end position="659"/>
    </location>
</feature>
<proteinExistence type="predicted"/>
<dbReference type="InterPro" id="IPR034928">
    <property type="entry name" value="MATR3_RRM1"/>
</dbReference>
<gene>
    <name evidence="10" type="ORF">JD844_023655</name>
</gene>
<dbReference type="InterPro" id="IPR012677">
    <property type="entry name" value="Nucleotide-bd_a/b_plait_sf"/>
</dbReference>
<evidence type="ECO:0000256" key="7">
    <source>
        <dbReference type="SAM" id="MobiDB-lite"/>
    </source>
</evidence>
<dbReference type="Proteomes" id="UP000826234">
    <property type="component" value="Unassembled WGS sequence"/>
</dbReference>
<dbReference type="SMART" id="SM00360">
    <property type="entry name" value="RRM"/>
    <property type="match status" value="2"/>
</dbReference>
<name>A0ABQ7SWU5_PHRPL</name>